<dbReference type="PANTHER" id="PTHR10094">
    <property type="entry name" value="STEROL CARRIER PROTEIN 2 SCP-2 FAMILY PROTEIN"/>
    <property type="match status" value="1"/>
</dbReference>
<proteinExistence type="predicted"/>
<gene>
    <name evidence="2" type="ORF">H9831_11485</name>
</gene>
<sequence>MTYAEFFAEVKARLMGADVSGIHEHLAFQFNIVGEAEGIFYVEVKDGKLFVEPYEYFDRDAVFTCKAETLRKIADKKLDPIMAVTLQKLKVDGNIEKALKLKEILAK</sequence>
<dbReference type="SUPFAM" id="SSF55718">
    <property type="entry name" value="SCP-like"/>
    <property type="match status" value="1"/>
</dbReference>
<evidence type="ECO:0000313" key="3">
    <source>
        <dbReference type="Proteomes" id="UP000824007"/>
    </source>
</evidence>
<dbReference type="InterPro" id="IPR036527">
    <property type="entry name" value="SCP2_sterol-bd_dom_sf"/>
</dbReference>
<feature type="domain" description="SCP2" evidence="1">
    <location>
        <begin position="28"/>
        <end position="105"/>
    </location>
</feature>
<organism evidence="2 3">
    <name type="scientific">Candidatus Eisenbergiella pullistercoris</name>
    <dbReference type="NCBI Taxonomy" id="2838555"/>
    <lineage>
        <taxon>Bacteria</taxon>
        <taxon>Bacillati</taxon>
        <taxon>Bacillota</taxon>
        <taxon>Clostridia</taxon>
        <taxon>Lachnospirales</taxon>
        <taxon>Lachnospiraceae</taxon>
        <taxon>Eisenbergiella</taxon>
    </lineage>
</organism>
<dbReference type="Gene3D" id="3.30.1050.10">
    <property type="entry name" value="SCP2 sterol-binding domain"/>
    <property type="match status" value="1"/>
</dbReference>
<dbReference type="EMBL" id="DXDD01000142">
    <property type="protein sequence ID" value="HIY61279.1"/>
    <property type="molecule type" value="Genomic_DNA"/>
</dbReference>
<name>A0A9D1YRM1_9FIRM</name>
<dbReference type="Pfam" id="PF02036">
    <property type="entry name" value="SCP2"/>
    <property type="match status" value="1"/>
</dbReference>
<dbReference type="InterPro" id="IPR003033">
    <property type="entry name" value="SCP2_sterol-bd_dom"/>
</dbReference>
<comment type="caution">
    <text evidence="2">The sequence shown here is derived from an EMBL/GenBank/DDBJ whole genome shotgun (WGS) entry which is preliminary data.</text>
</comment>
<evidence type="ECO:0000313" key="2">
    <source>
        <dbReference type="EMBL" id="HIY61279.1"/>
    </source>
</evidence>
<reference evidence="2" key="1">
    <citation type="journal article" date="2021" name="PeerJ">
        <title>Extensive microbial diversity within the chicken gut microbiome revealed by metagenomics and culture.</title>
        <authorList>
            <person name="Gilroy R."/>
            <person name="Ravi A."/>
            <person name="Getino M."/>
            <person name="Pursley I."/>
            <person name="Horton D.L."/>
            <person name="Alikhan N.F."/>
            <person name="Baker D."/>
            <person name="Gharbi K."/>
            <person name="Hall N."/>
            <person name="Watson M."/>
            <person name="Adriaenssens E.M."/>
            <person name="Foster-Nyarko E."/>
            <person name="Jarju S."/>
            <person name="Secka A."/>
            <person name="Antonio M."/>
            <person name="Oren A."/>
            <person name="Chaudhuri R.R."/>
            <person name="La Ragione R."/>
            <person name="Hildebrand F."/>
            <person name="Pallen M.J."/>
        </authorList>
    </citation>
    <scope>NUCLEOTIDE SEQUENCE</scope>
    <source>
        <strain evidence="2">ChiSxjej3B15-24422</strain>
    </source>
</reference>
<dbReference type="Proteomes" id="UP000824007">
    <property type="component" value="Unassembled WGS sequence"/>
</dbReference>
<accession>A0A9D1YRM1</accession>
<dbReference type="AlphaFoldDB" id="A0A9D1YRM1"/>
<protein>
    <submittedName>
        <fullName evidence="2">SCP2 sterol-binding domain-containing protein</fullName>
    </submittedName>
</protein>
<dbReference type="GO" id="GO:0005829">
    <property type="term" value="C:cytosol"/>
    <property type="evidence" value="ECO:0007669"/>
    <property type="project" value="TreeGrafter"/>
</dbReference>
<evidence type="ECO:0000259" key="1">
    <source>
        <dbReference type="Pfam" id="PF02036"/>
    </source>
</evidence>
<reference evidence="2" key="2">
    <citation type="submission" date="2021-04" db="EMBL/GenBank/DDBJ databases">
        <authorList>
            <person name="Gilroy R."/>
        </authorList>
    </citation>
    <scope>NUCLEOTIDE SEQUENCE</scope>
    <source>
        <strain evidence="2">ChiSxjej3B15-24422</strain>
    </source>
</reference>
<dbReference type="PANTHER" id="PTHR10094:SF25">
    <property type="entry name" value="SCP2 STEROL-BINDING DOMAIN-CONTAINING PROTEIN 1"/>
    <property type="match status" value="1"/>
</dbReference>